<evidence type="ECO:0000313" key="1">
    <source>
        <dbReference type="EMBL" id="KRL86701.1"/>
    </source>
</evidence>
<name>A0A0R1U049_9LACO</name>
<dbReference type="STRING" id="1423783.FC50_GL000667"/>
<gene>
    <name evidence="1" type="ORF">FC50_GL000667</name>
</gene>
<dbReference type="AlphaFoldDB" id="A0A0R1U049"/>
<keyword evidence="2" id="KW-1185">Reference proteome</keyword>
<sequence>MIMAAEAEKTLVLDTPMKDVFDWSDSEDAVRDALWDHYMEANNHDTIKTEEQMKPIMDYTDDQVKELAEKELH</sequence>
<reference evidence="1 2" key="1">
    <citation type="journal article" date="2015" name="Genome Announc.">
        <title>Expanding the biotechnology potential of lactobacilli through comparative genomics of 213 strains and associated genera.</title>
        <authorList>
            <person name="Sun Z."/>
            <person name="Harris H.M."/>
            <person name="McCann A."/>
            <person name="Guo C."/>
            <person name="Argimon S."/>
            <person name="Zhang W."/>
            <person name="Yang X."/>
            <person name="Jeffery I.B."/>
            <person name="Cooney J.C."/>
            <person name="Kagawa T.F."/>
            <person name="Liu W."/>
            <person name="Song Y."/>
            <person name="Salvetti E."/>
            <person name="Wrobel A."/>
            <person name="Rasinkangas P."/>
            <person name="Parkhill J."/>
            <person name="Rea M.C."/>
            <person name="O'Sullivan O."/>
            <person name="Ritari J."/>
            <person name="Douillard F.P."/>
            <person name="Paul Ross R."/>
            <person name="Yang R."/>
            <person name="Briner A.E."/>
            <person name="Felis G.E."/>
            <person name="de Vos W.M."/>
            <person name="Barrangou R."/>
            <person name="Klaenhammer T.R."/>
            <person name="Caufield P.W."/>
            <person name="Cui Y."/>
            <person name="Zhang H."/>
            <person name="O'Toole P.W."/>
        </authorList>
    </citation>
    <scope>NUCLEOTIDE SEQUENCE [LARGE SCALE GENOMIC DNA]</scope>
    <source>
        <strain evidence="1 2">DSM 15945</strain>
    </source>
</reference>
<dbReference type="EMBL" id="AZFJ01000040">
    <property type="protein sequence ID" value="KRL86701.1"/>
    <property type="molecule type" value="Genomic_DNA"/>
</dbReference>
<comment type="caution">
    <text evidence="1">The sequence shown here is derived from an EMBL/GenBank/DDBJ whole genome shotgun (WGS) entry which is preliminary data.</text>
</comment>
<dbReference type="Pfam" id="PF24305">
    <property type="entry name" value="P8"/>
    <property type="match status" value="1"/>
</dbReference>
<proteinExistence type="predicted"/>
<protein>
    <submittedName>
        <fullName evidence="1">Uncharacterized protein</fullName>
    </submittedName>
</protein>
<dbReference type="Proteomes" id="UP000051922">
    <property type="component" value="Unassembled WGS sequence"/>
</dbReference>
<dbReference type="PATRIC" id="fig|1423783.4.peg.690"/>
<evidence type="ECO:0000313" key="2">
    <source>
        <dbReference type="Proteomes" id="UP000051922"/>
    </source>
</evidence>
<accession>A0A0R1U049</accession>
<organism evidence="1 2">
    <name type="scientific">Lacticaseibacillus pantheris DSM 15945 = JCM 12539 = NBRC 106106</name>
    <dbReference type="NCBI Taxonomy" id="1423783"/>
    <lineage>
        <taxon>Bacteria</taxon>
        <taxon>Bacillati</taxon>
        <taxon>Bacillota</taxon>
        <taxon>Bacilli</taxon>
        <taxon>Lactobacillales</taxon>
        <taxon>Lactobacillaceae</taxon>
        <taxon>Lacticaseibacillus</taxon>
    </lineage>
</organism>
<dbReference type="InterPro" id="IPR056216">
    <property type="entry name" value="P8-like"/>
</dbReference>